<dbReference type="EMBL" id="AFRT01003101">
    <property type="protein sequence ID" value="ELU36726.1"/>
    <property type="molecule type" value="Genomic_DNA"/>
</dbReference>
<accession>L8WEW1</accession>
<dbReference type="GO" id="GO:0034274">
    <property type="term" value="C:Atg12-Atg5-Atg16 complex"/>
    <property type="evidence" value="ECO:0007669"/>
    <property type="project" value="TreeGrafter"/>
</dbReference>
<dbReference type="PANTHER" id="PTHR13040">
    <property type="entry name" value="AUTOPHAGY PROTEIN 5"/>
    <property type="match status" value="1"/>
</dbReference>
<dbReference type="InterPro" id="IPR042527">
    <property type="entry name" value="Atg5_UblA_dom_sf"/>
</dbReference>
<feature type="region of interest" description="Disordered" evidence="7">
    <location>
        <begin position="1"/>
        <end position="23"/>
    </location>
</feature>
<protein>
    <recommendedName>
        <fullName evidence="6">Autophagy protein 5</fullName>
    </recommendedName>
</protein>
<dbReference type="GO" id="GO:0005776">
    <property type="term" value="C:autophagosome"/>
    <property type="evidence" value="ECO:0007669"/>
    <property type="project" value="TreeGrafter"/>
</dbReference>
<dbReference type="InterPro" id="IPR048939">
    <property type="entry name" value="ATG5_UblA"/>
</dbReference>
<keyword evidence="6" id="KW-0472">Membrane</keyword>
<dbReference type="Gene3D" id="1.10.246.190">
    <property type="entry name" value="Autophagy protein Apg5, helix rich domain"/>
    <property type="match status" value="1"/>
</dbReference>
<comment type="caution">
    <text evidence="11">The sequence shown here is derived from an EMBL/GenBank/DDBJ whole genome shotgun (WGS) entry which is preliminary data.</text>
</comment>
<keyword evidence="12" id="KW-1185">Reference proteome</keyword>
<dbReference type="InterPro" id="IPR042526">
    <property type="entry name" value="Atg5_HR"/>
</dbReference>
<reference evidence="11 12" key="1">
    <citation type="journal article" date="2013" name="Nat. Commun.">
        <title>The evolution and pathogenic mechanisms of the rice sheath blight pathogen.</title>
        <authorList>
            <person name="Zheng A."/>
            <person name="Lin R."/>
            <person name="Xu L."/>
            <person name="Qin P."/>
            <person name="Tang C."/>
            <person name="Ai P."/>
            <person name="Zhang D."/>
            <person name="Liu Y."/>
            <person name="Sun Z."/>
            <person name="Feng H."/>
            <person name="Wang Y."/>
            <person name="Chen Y."/>
            <person name="Liang X."/>
            <person name="Fu R."/>
            <person name="Li Q."/>
            <person name="Zhang J."/>
            <person name="Yu X."/>
            <person name="Xie Z."/>
            <person name="Ding L."/>
            <person name="Guan P."/>
            <person name="Tang J."/>
            <person name="Liang Y."/>
            <person name="Wang S."/>
            <person name="Deng Q."/>
            <person name="Li S."/>
            <person name="Zhu J."/>
            <person name="Wang L."/>
            <person name="Liu H."/>
            <person name="Li P."/>
        </authorList>
    </citation>
    <scope>NUCLEOTIDE SEQUENCE [LARGE SCALE GENOMIC DNA]</scope>
    <source>
        <strain evidence="12">AG-1 IA</strain>
    </source>
</reference>
<evidence type="ECO:0000256" key="7">
    <source>
        <dbReference type="SAM" id="MobiDB-lite"/>
    </source>
</evidence>
<dbReference type="Pfam" id="PF20638">
    <property type="entry name" value="ATG5_UblA"/>
    <property type="match status" value="1"/>
</dbReference>
<evidence type="ECO:0000256" key="3">
    <source>
        <dbReference type="ARBA" id="ARBA00022499"/>
    </source>
</evidence>
<dbReference type="OrthoDB" id="272162at2759"/>
<keyword evidence="4 6" id="KW-0832">Ubl conjugation</keyword>
<dbReference type="InterPro" id="IPR007239">
    <property type="entry name" value="Atg5"/>
</dbReference>
<evidence type="ECO:0000313" key="12">
    <source>
        <dbReference type="Proteomes" id="UP000011668"/>
    </source>
</evidence>
<feature type="domain" description="Autophagy protein ATG5 UblA" evidence="10">
    <location>
        <begin position="34"/>
        <end position="139"/>
    </location>
</feature>
<feature type="domain" description="Autophagy protein ATG5 alpha-helical bundle region" evidence="9">
    <location>
        <begin position="171"/>
        <end position="228"/>
    </location>
</feature>
<comment type="subcellular location">
    <subcellularLocation>
        <location evidence="1 6">Preautophagosomal structure membrane</location>
        <topology evidence="1 6">Peripheral membrane protein</topology>
    </subcellularLocation>
</comment>
<dbReference type="GO" id="GO:0006995">
    <property type="term" value="P:cellular response to nitrogen starvation"/>
    <property type="evidence" value="ECO:0007669"/>
    <property type="project" value="TreeGrafter"/>
</dbReference>
<evidence type="ECO:0000256" key="5">
    <source>
        <dbReference type="ARBA" id="ARBA00023006"/>
    </source>
</evidence>
<evidence type="ECO:0000259" key="9">
    <source>
        <dbReference type="Pfam" id="PF20637"/>
    </source>
</evidence>
<dbReference type="Pfam" id="PF04106">
    <property type="entry name" value="ATG5_UblB"/>
    <property type="match status" value="1"/>
</dbReference>
<comment type="subunit">
    <text evidence="6">Conjugated with ATG12.</text>
</comment>
<feature type="domain" description="Autophagy protein ATG5 UblB" evidence="8">
    <location>
        <begin position="268"/>
        <end position="351"/>
    </location>
</feature>
<evidence type="ECO:0000256" key="2">
    <source>
        <dbReference type="ARBA" id="ARBA00006910"/>
    </source>
</evidence>
<dbReference type="AlphaFoldDB" id="L8WEW1"/>
<evidence type="ECO:0000256" key="1">
    <source>
        <dbReference type="ARBA" id="ARBA00004623"/>
    </source>
</evidence>
<dbReference type="HOGENOM" id="CLU_472654_0_0_1"/>
<proteinExistence type="inferred from homology"/>
<feature type="compositionally biased region" description="Polar residues" evidence="7">
    <location>
        <begin position="230"/>
        <end position="261"/>
    </location>
</feature>
<dbReference type="Gene3D" id="3.10.20.90">
    <property type="entry name" value="Phosphatidylinositol 3-kinase Catalytic Subunit, Chain A, domain 1"/>
    <property type="match status" value="1"/>
</dbReference>
<dbReference type="GO" id="GO:0019776">
    <property type="term" value="F:Atg8-family ligase activity"/>
    <property type="evidence" value="ECO:0007669"/>
    <property type="project" value="TreeGrafter"/>
</dbReference>
<dbReference type="Pfam" id="PF20637">
    <property type="entry name" value="ATG5_HBR"/>
    <property type="match status" value="1"/>
</dbReference>
<evidence type="ECO:0000313" key="11">
    <source>
        <dbReference type="EMBL" id="ELU36726.1"/>
    </source>
</evidence>
<feature type="region of interest" description="Disordered" evidence="7">
    <location>
        <begin position="230"/>
        <end position="263"/>
    </location>
</feature>
<sequence>MQRDSFRPPLNHTQSTVTPQPSYGASTQLFRRLVWEGTIPLEIKIDSKELPAGSDRNLETPRISYLPLLLPDIRKHLTDLVLDEHASKALKEEDMWFEEAETKQPMRWHWSLGLLYDHCQGARSLAAHRDPQSSNDLTWTTGPKPRAVPLKLILHLASAPTEKLLLGPGVDACKAAFMGQLKEGDFVRWGNTKRVTALRKADQDGIWDGVKDHNFDDFWKIAGKIFPTTSAPSAQSAPIPHHSSTSLHRPSSTGAEPSEQNAAHAVRSIPMRIILPDGPVLQDQVPPTSPNGGPMTLGEHLRTIMPYLFGKDEANNLAFALIQGVVPPLESEIPWLGACMAGADGWLNVCIGICPGREREPPKGLKPIQHPPDNRSARATFLVAPDNDWPKSIYDRHTIVFRGQLSNRSPSIQARQARPPLRTERIITFDEQKHRGMSSEYIIQLALSNGSSLASDPLLSLVVLLIYYSPNHYSKWIPLSSTPTPSPLLPRSSNQLTKRFPAGMGRVHTALFVLVILGGSIPDTRMQESVLHLRVIALYSTHLLWKNNSLVRLFDKVHEVYRILSSEFEVIDSAATQ</sequence>
<dbReference type="InterPro" id="IPR048940">
    <property type="entry name" value="ATG5_HBR"/>
</dbReference>
<dbReference type="GO" id="GO:0034727">
    <property type="term" value="P:piecemeal microautophagy of the nucleus"/>
    <property type="evidence" value="ECO:0007669"/>
    <property type="project" value="TreeGrafter"/>
</dbReference>
<dbReference type="GO" id="GO:0034045">
    <property type="term" value="C:phagophore assembly site membrane"/>
    <property type="evidence" value="ECO:0007669"/>
    <property type="project" value="UniProtKB-SubCell"/>
</dbReference>
<keyword evidence="6" id="KW-0813">Transport</keyword>
<organism evidence="11 12">
    <name type="scientific">Thanatephorus cucumeris (strain AG1-IA)</name>
    <name type="common">Rice sheath blight fungus</name>
    <name type="synonym">Rhizoctonia solani</name>
    <dbReference type="NCBI Taxonomy" id="983506"/>
    <lineage>
        <taxon>Eukaryota</taxon>
        <taxon>Fungi</taxon>
        <taxon>Dikarya</taxon>
        <taxon>Basidiomycota</taxon>
        <taxon>Agaricomycotina</taxon>
        <taxon>Agaricomycetes</taxon>
        <taxon>Cantharellales</taxon>
        <taxon>Ceratobasidiaceae</taxon>
        <taxon>Rhizoctonia</taxon>
        <taxon>Rhizoctonia solani AG-1</taxon>
    </lineage>
</organism>
<dbReference type="Gene3D" id="3.10.20.620">
    <property type="match status" value="1"/>
</dbReference>
<dbReference type="GO" id="GO:0000422">
    <property type="term" value="P:autophagy of mitochondrion"/>
    <property type="evidence" value="ECO:0007669"/>
    <property type="project" value="TreeGrafter"/>
</dbReference>
<keyword evidence="3 6" id="KW-1017">Isopeptide bond</keyword>
<comment type="function">
    <text evidence="6">Involved in cytoplasm to vacuole transport (Cvt) and autophagic vesicle formation.</text>
</comment>
<gene>
    <name evidence="11" type="ORF">AG1IA_09244</name>
</gene>
<evidence type="ECO:0000259" key="8">
    <source>
        <dbReference type="Pfam" id="PF04106"/>
    </source>
</evidence>
<evidence type="ECO:0000256" key="6">
    <source>
        <dbReference type="RuleBase" id="RU361202"/>
    </source>
</evidence>
<dbReference type="PANTHER" id="PTHR13040:SF2">
    <property type="entry name" value="AUTOPHAGY PROTEIN 5"/>
    <property type="match status" value="1"/>
</dbReference>
<name>L8WEW1_THACA</name>
<dbReference type="InterPro" id="IPR048318">
    <property type="entry name" value="ATG5_UblB"/>
</dbReference>
<feature type="compositionally biased region" description="Polar residues" evidence="7">
    <location>
        <begin position="11"/>
        <end position="23"/>
    </location>
</feature>
<evidence type="ECO:0000256" key="4">
    <source>
        <dbReference type="ARBA" id="ARBA00022843"/>
    </source>
</evidence>
<keyword evidence="5 6" id="KW-0072">Autophagy</keyword>
<comment type="similarity">
    <text evidence="2 6">Belongs to the ATG5 family.</text>
</comment>
<evidence type="ECO:0000259" key="10">
    <source>
        <dbReference type="Pfam" id="PF20638"/>
    </source>
</evidence>
<dbReference type="GO" id="GO:0044233">
    <property type="term" value="C:mitochondria-associated endoplasmic reticulum membrane contact site"/>
    <property type="evidence" value="ECO:0007669"/>
    <property type="project" value="TreeGrafter"/>
</dbReference>
<dbReference type="GO" id="GO:0061908">
    <property type="term" value="C:phagophore"/>
    <property type="evidence" value="ECO:0007669"/>
    <property type="project" value="TreeGrafter"/>
</dbReference>
<dbReference type="STRING" id="983506.L8WEW1"/>
<dbReference type="Proteomes" id="UP000011668">
    <property type="component" value="Unassembled WGS sequence"/>
</dbReference>